<accession>A0A4C1VER7</accession>
<gene>
    <name evidence="2" type="ORF">EVAR_19232_1</name>
</gene>
<keyword evidence="1" id="KW-1133">Transmembrane helix</keyword>
<evidence type="ECO:0000256" key="1">
    <source>
        <dbReference type="SAM" id="Phobius"/>
    </source>
</evidence>
<comment type="caution">
    <text evidence="2">The sequence shown here is derived from an EMBL/GenBank/DDBJ whole genome shotgun (WGS) entry which is preliminary data.</text>
</comment>
<reference evidence="2 3" key="1">
    <citation type="journal article" date="2019" name="Commun. Biol.">
        <title>The bagworm genome reveals a unique fibroin gene that provides high tensile strength.</title>
        <authorList>
            <person name="Kono N."/>
            <person name="Nakamura H."/>
            <person name="Ohtoshi R."/>
            <person name="Tomita M."/>
            <person name="Numata K."/>
            <person name="Arakawa K."/>
        </authorList>
    </citation>
    <scope>NUCLEOTIDE SEQUENCE [LARGE SCALE GENOMIC DNA]</scope>
</reference>
<feature type="transmembrane region" description="Helical" evidence="1">
    <location>
        <begin position="14"/>
        <end position="34"/>
    </location>
</feature>
<sequence length="129" mass="14432">MRGFGHSQHACVDAMTAMMGTYFLFGWTLLAVALRVKYPYKSERLFRANVCLAHAGSCQKSTWHRSFANITKRVMNLTLAASGRVVARRVPAAGPVYKYRSRSDVGRRPISRPPPYCAYLYVCVGLIAI</sequence>
<keyword evidence="1" id="KW-0472">Membrane</keyword>
<keyword evidence="3" id="KW-1185">Reference proteome</keyword>
<protein>
    <submittedName>
        <fullName evidence="2">Uncharacterized protein</fullName>
    </submittedName>
</protein>
<organism evidence="2 3">
    <name type="scientific">Eumeta variegata</name>
    <name type="common">Bagworm moth</name>
    <name type="synonym">Eumeta japonica</name>
    <dbReference type="NCBI Taxonomy" id="151549"/>
    <lineage>
        <taxon>Eukaryota</taxon>
        <taxon>Metazoa</taxon>
        <taxon>Ecdysozoa</taxon>
        <taxon>Arthropoda</taxon>
        <taxon>Hexapoda</taxon>
        <taxon>Insecta</taxon>
        <taxon>Pterygota</taxon>
        <taxon>Neoptera</taxon>
        <taxon>Endopterygota</taxon>
        <taxon>Lepidoptera</taxon>
        <taxon>Glossata</taxon>
        <taxon>Ditrysia</taxon>
        <taxon>Tineoidea</taxon>
        <taxon>Psychidae</taxon>
        <taxon>Oiketicinae</taxon>
        <taxon>Eumeta</taxon>
    </lineage>
</organism>
<name>A0A4C1VER7_EUMVA</name>
<dbReference type="EMBL" id="BGZK01000328">
    <property type="protein sequence ID" value="GBP37103.1"/>
    <property type="molecule type" value="Genomic_DNA"/>
</dbReference>
<evidence type="ECO:0000313" key="3">
    <source>
        <dbReference type="Proteomes" id="UP000299102"/>
    </source>
</evidence>
<keyword evidence="1" id="KW-0812">Transmembrane</keyword>
<dbReference type="AlphaFoldDB" id="A0A4C1VER7"/>
<proteinExistence type="predicted"/>
<evidence type="ECO:0000313" key="2">
    <source>
        <dbReference type="EMBL" id="GBP37103.1"/>
    </source>
</evidence>
<dbReference type="Proteomes" id="UP000299102">
    <property type="component" value="Unassembled WGS sequence"/>
</dbReference>